<accession>A0A4R3M4B0</accession>
<evidence type="ECO:0000313" key="2">
    <source>
        <dbReference type="Proteomes" id="UP000294664"/>
    </source>
</evidence>
<proteinExistence type="predicted"/>
<evidence type="ECO:0000313" key="1">
    <source>
        <dbReference type="EMBL" id="TCT06197.1"/>
    </source>
</evidence>
<gene>
    <name evidence="1" type="ORF">EDC64_103301</name>
</gene>
<dbReference type="OrthoDB" id="7961084at2"/>
<dbReference type="AlphaFoldDB" id="A0A4R3M4B0"/>
<reference evidence="1 2" key="1">
    <citation type="submission" date="2019-03" db="EMBL/GenBank/DDBJ databases">
        <title>Genomic Encyclopedia of Type Strains, Phase IV (KMG-IV): sequencing the most valuable type-strain genomes for metagenomic binning, comparative biology and taxonomic classification.</title>
        <authorList>
            <person name="Goeker M."/>
        </authorList>
    </citation>
    <scope>NUCLEOTIDE SEQUENCE [LARGE SCALE GENOMIC DNA]</scope>
    <source>
        <strain evidence="1 2">DSM 9035</strain>
    </source>
</reference>
<sequence length="171" mass="18038">MSLSPLPLGGAAPSATRTPSRSAALALVFGAFVLAGCATEPPPPPAPAIPQYTSPIPASALVGRYGLAAYHRPQDATRTETQARAQCSNPYVITDGPNGGVMMYLADDTKLTEVISKQVPGQPTYIGPAEDPAGGERDRQVISFNGTVLQLKWVDPEIAKRYGIMVYVRCP</sequence>
<organism evidence="1 2">
    <name type="scientific">Aquabacter spiritensis</name>
    <dbReference type="NCBI Taxonomy" id="933073"/>
    <lineage>
        <taxon>Bacteria</taxon>
        <taxon>Pseudomonadati</taxon>
        <taxon>Pseudomonadota</taxon>
        <taxon>Alphaproteobacteria</taxon>
        <taxon>Hyphomicrobiales</taxon>
        <taxon>Xanthobacteraceae</taxon>
        <taxon>Aquabacter</taxon>
    </lineage>
</organism>
<name>A0A4R3M4B0_9HYPH</name>
<protein>
    <submittedName>
        <fullName evidence="1">Uncharacterized protein</fullName>
    </submittedName>
</protein>
<dbReference type="EMBL" id="SMAI01000003">
    <property type="protein sequence ID" value="TCT06197.1"/>
    <property type="molecule type" value="Genomic_DNA"/>
</dbReference>
<keyword evidence="2" id="KW-1185">Reference proteome</keyword>
<dbReference type="Proteomes" id="UP000294664">
    <property type="component" value="Unassembled WGS sequence"/>
</dbReference>
<dbReference type="RefSeq" id="WP_132030708.1">
    <property type="nucleotide sequence ID" value="NZ_SMAI01000003.1"/>
</dbReference>
<comment type="caution">
    <text evidence="1">The sequence shown here is derived from an EMBL/GenBank/DDBJ whole genome shotgun (WGS) entry which is preliminary data.</text>
</comment>